<dbReference type="OrthoDB" id="2428576at2759"/>
<sequence length="504" mass="57575">MGFISNLHNMESLDDIIENANKNIKKVFLAGVAPEFQQEVYIIGLKLTLDRLARELEFVQKDDYSKPASQEQVERSPCEKQDIKHVGENKMSSGADNVNINLRCLIVPCRELQGLPHDQVMQIVTVGRNQAVSILEATIQSRLGAPFNNIRLKIRQVYPNEATMQPQDPISTFFNEQPRTDYFHIELIDFLHKEEDLELSETAIKILEKEEVNGRDFLKVTEEKLHSYGMAGGYATRLADFAKECKEKKLRSFSSYKTKADLEKVLQEDYKISSGDITLIPQFKPVTCPVDENAPEFKLCIDDILRRIRNMGPVVDSNEAMRCEYISTILHTALSLLEGLIITPQMKITGEINTGRVDYAIKKILDDLLEEIICITKGKQNQATMGICQNLLQCRSACDMNINMNKKKRKVDEAFDPNYDYVYGIVSTGTDWYFILHSTEGIYSTSRTEYRISLTEDALKDDTELRKNVKRVLEVIVGLLKDRAVGSEEPTTKKRRVEEIIKKK</sequence>
<comment type="caution">
    <text evidence="1">The sequence shown here is derived from an EMBL/GenBank/DDBJ whole genome shotgun (WGS) entry which is preliminary data.</text>
</comment>
<dbReference type="AlphaFoldDB" id="A0A8H3LP28"/>
<dbReference type="Proteomes" id="UP000615446">
    <property type="component" value="Unassembled WGS sequence"/>
</dbReference>
<protein>
    <submittedName>
        <fullName evidence="1">Uncharacterized protein</fullName>
    </submittedName>
</protein>
<name>A0A8H3LP28_9GLOM</name>
<accession>A0A8H3LP28</accession>
<organism evidence="1 2">
    <name type="scientific">Rhizophagus clarus</name>
    <dbReference type="NCBI Taxonomy" id="94130"/>
    <lineage>
        <taxon>Eukaryota</taxon>
        <taxon>Fungi</taxon>
        <taxon>Fungi incertae sedis</taxon>
        <taxon>Mucoromycota</taxon>
        <taxon>Glomeromycotina</taxon>
        <taxon>Glomeromycetes</taxon>
        <taxon>Glomerales</taxon>
        <taxon>Glomeraceae</taxon>
        <taxon>Rhizophagus</taxon>
    </lineage>
</organism>
<dbReference type="Gene3D" id="1.10.150.50">
    <property type="entry name" value="Transcription Factor, Ets-1"/>
    <property type="match status" value="1"/>
</dbReference>
<evidence type="ECO:0000313" key="1">
    <source>
        <dbReference type="EMBL" id="GES89650.1"/>
    </source>
</evidence>
<evidence type="ECO:0000313" key="2">
    <source>
        <dbReference type="Proteomes" id="UP000615446"/>
    </source>
</evidence>
<gene>
    <name evidence="1" type="ORF">RCL2_001653700</name>
</gene>
<dbReference type="EMBL" id="BLAL01000191">
    <property type="protein sequence ID" value="GES89650.1"/>
    <property type="molecule type" value="Genomic_DNA"/>
</dbReference>
<reference evidence="1" key="1">
    <citation type="submission" date="2019-10" db="EMBL/GenBank/DDBJ databases">
        <title>Conservation and host-specific expression of non-tandemly repeated heterogenous ribosome RNA gene in arbuscular mycorrhizal fungi.</title>
        <authorList>
            <person name="Maeda T."/>
            <person name="Kobayashi Y."/>
            <person name="Nakagawa T."/>
            <person name="Ezawa T."/>
            <person name="Yamaguchi K."/>
            <person name="Bino T."/>
            <person name="Nishimoto Y."/>
            <person name="Shigenobu S."/>
            <person name="Kawaguchi M."/>
        </authorList>
    </citation>
    <scope>NUCLEOTIDE SEQUENCE</scope>
    <source>
        <strain evidence="1">HR1</strain>
    </source>
</reference>
<dbReference type="InterPro" id="IPR013761">
    <property type="entry name" value="SAM/pointed_sf"/>
</dbReference>
<proteinExistence type="predicted"/>